<evidence type="ECO:0000313" key="1">
    <source>
        <dbReference type="EMBL" id="AKU93127.1"/>
    </source>
</evidence>
<dbReference type="Proteomes" id="UP000055590">
    <property type="component" value="Chromosome"/>
</dbReference>
<dbReference type="AlphaFoldDB" id="A0A0K1PHY4"/>
<protein>
    <submittedName>
        <fullName evidence="1">Uncharacterized protein</fullName>
    </submittedName>
</protein>
<reference evidence="1 2" key="1">
    <citation type="submission" date="2015-08" db="EMBL/GenBank/DDBJ databases">
        <authorList>
            <person name="Babu N.S."/>
            <person name="Beckwith C.J."/>
            <person name="Beseler K.G."/>
            <person name="Brison A."/>
            <person name="Carone J.V."/>
            <person name="Caskin T.P."/>
            <person name="Diamond M."/>
            <person name="Durham M.E."/>
            <person name="Foxe J.M."/>
            <person name="Go M."/>
            <person name="Henderson B.A."/>
            <person name="Jones I.B."/>
            <person name="McGettigan J.A."/>
            <person name="Micheletti S.J."/>
            <person name="Nasrallah M.E."/>
            <person name="Ortiz D."/>
            <person name="Piller C.R."/>
            <person name="Privatt S.R."/>
            <person name="Schneider S.L."/>
            <person name="Sharp S."/>
            <person name="Smith T.C."/>
            <person name="Stanton J.D."/>
            <person name="Ullery H.E."/>
            <person name="Wilson R.J."/>
            <person name="Serrano M.G."/>
            <person name="Buck G."/>
            <person name="Lee V."/>
            <person name="Wang Y."/>
            <person name="Carvalho R."/>
            <person name="Voegtly L."/>
            <person name="Shi R."/>
            <person name="Duckworth R."/>
            <person name="Johnson A."/>
            <person name="Loviza R."/>
            <person name="Walstead R."/>
            <person name="Shah Z."/>
            <person name="Kiflezghi M."/>
            <person name="Wade K."/>
            <person name="Ball S.L."/>
            <person name="Bradley K.W."/>
            <person name="Asai D.J."/>
            <person name="Bowman C.A."/>
            <person name="Russell D.A."/>
            <person name="Pope W.H."/>
            <person name="Jacobs-Sera D."/>
            <person name="Hendrix R.W."/>
            <person name="Hatfull G.F."/>
        </authorList>
    </citation>
    <scope>NUCLEOTIDE SEQUENCE [LARGE SCALE GENOMIC DNA]</scope>
    <source>
        <strain evidence="1 2">DSM 27710</strain>
    </source>
</reference>
<organism evidence="1 2">
    <name type="scientific">Vulgatibacter incomptus</name>
    <dbReference type="NCBI Taxonomy" id="1391653"/>
    <lineage>
        <taxon>Bacteria</taxon>
        <taxon>Pseudomonadati</taxon>
        <taxon>Myxococcota</taxon>
        <taxon>Myxococcia</taxon>
        <taxon>Myxococcales</taxon>
        <taxon>Cystobacterineae</taxon>
        <taxon>Vulgatibacteraceae</taxon>
        <taxon>Vulgatibacter</taxon>
    </lineage>
</organism>
<dbReference type="EMBL" id="CP012332">
    <property type="protein sequence ID" value="AKU93127.1"/>
    <property type="molecule type" value="Genomic_DNA"/>
</dbReference>
<sequence>MDGPHGRALVGVRVADTGDLPSVRGEVHWIQGVPLLWTD</sequence>
<name>A0A0K1PHY4_9BACT</name>
<keyword evidence="2" id="KW-1185">Reference proteome</keyword>
<accession>A0A0K1PHY4</accession>
<dbReference type="KEGG" id="vin:AKJ08_3514"/>
<proteinExistence type="predicted"/>
<evidence type="ECO:0000313" key="2">
    <source>
        <dbReference type="Proteomes" id="UP000055590"/>
    </source>
</evidence>
<gene>
    <name evidence="1" type="ORF">AKJ08_3514</name>
</gene>